<evidence type="ECO:0000313" key="1">
    <source>
        <dbReference type="EMBL" id="KAJ7520036.1"/>
    </source>
</evidence>
<proteinExistence type="predicted"/>
<gene>
    <name evidence="1" type="ORF">O6H91_20G064200</name>
</gene>
<name>A0ACC2ARC3_DIPCM</name>
<evidence type="ECO:0000313" key="2">
    <source>
        <dbReference type="Proteomes" id="UP001162992"/>
    </source>
</evidence>
<dbReference type="EMBL" id="CM055111">
    <property type="protein sequence ID" value="KAJ7520036.1"/>
    <property type="molecule type" value="Genomic_DNA"/>
</dbReference>
<sequence>MVSSFNFFQLLTICNFHKVVSFMTVRTDLCKILKRHLLPRLPSAIANLTAKGFVKTWQAMLIIQLLISLLPCLSQFYELYGDAKEGLHTTNRRLPSATTNLTAKGGVGRQFFHVGQHSGAARSKRGREQHGAIQFSVSSV</sequence>
<organism evidence="1 2">
    <name type="scientific">Diphasiastrum complanatum</name>
    <name type="common">Issler's clubmoss</name>
    <name type="synonym">Lycopodium complanatum</name>
    <dbReference type="NCBI Taxonomy" id="34168"/>
    <lineage>
        <taxon>Eukaryota</taxon>
        <taxon>Viridiplantae</taxon>
        <taxon>Streptophyta</taxon>
        <taxon>Embryophyta</taxon>
        <taxon>Tracheophyta</taxon>
        <taxon>Lycopodiopsida</taxon>
        <taxon>Lycopodiales</taxon>
        <taxon>Lycopodiaceae</taxon>
        <taxon>Lycopodioideae</taxon>
        <taxon>Diphasiastrum</taxon>
    </lineage>
</organism>
<accession>A0ACC2ARC3</accession>
<reference evidence="2" key="1">
    <citation type="journal article" date="2024" name="Proc. Natl. Acad. Sci. U.S.A.">
        <title>Extraordinary preservation of gene collinearity over three hundred million years revealed in homosporous lycophytes.</title>
        <authorList>
            <person name="Li C."/>
            <person name="Wickell D."/>
            <person name="Kuo L.Y."/>
            <person name="Chen X."/>
            <person name="Nie B."/>
            <person name="Liao X."/>
            <person name="Peng D."/>
            <person name="Ji J."/>
            <person name="Jenkins J."/>
            <person name="Williams M."/>
            <person name="Shu S."/>
            <person name="Plott C."/>
            <person name="Barry K."/>
            <person name="Rajasekar S."/>
            <person name="Grimwood J."/>
            <person name="Han X."/>
            <person name="Sun S."/>
            <person name="Hou Z."/>
            <person name="He W."/>
            <person name="Dai G."/>
            <person name="Sun C."/>
            <person name="Schmutz J."/>
            <person name="Leebens-Mack J.H."/>
            <person name="Li F.W."/>
            <person name="Wang L."/>
        </authorList>
    </citation>
    <scope>NUCLEOTIDE SEQUENCE [LARGE SCALE GENOMIC DNA]</scope>
    <source>
        <strain evidence="2">cv. PW_Plant_1</strain>
    </source>
</reference>
<dbReference type="Proteomes" id="UP001162992">
    <property type="component" value="Chromosome 20"/>
</dbReference>
<protein>
    <submittedName>
        <fullName evidence="1">Uncharacterized protein</fullName>
    </submittedName>
</protein>
<keyword evidence="2" id="KW-1185">Reference proteome</keyword>
<comment type="caution">
    <text evidence="1">The sequence shown here is derived from an EMBL/GenBank/DDBJ whole genome shotgun (WGS) entry which is preliminary data.</text>
</comment>